<keyword evidence="4" id="KW-1185">Reference proteome</keyword>
<dbReference type="AlphaFoldDB" id="A0A6S7EBZ9"/>
<dbReference type="InterPro" id="IPR036291">
    <property type="entry name" value="NAD(P)-bd_dom_sf"/>
</dbReference>
<dbReference type="RefSeq" id="WP_175209155.1">
    <property type="nucleotide sequence ID" value="NZ_CADILG010000039.1"/>
</dbReference>
<dbReference type="InterPro" id="IPR020904">
    <property type="entry name" value="Sc_DH/Rdtase_CS"/>
</dbReference>
<sequence length="236" mass="25258">MQSPSTPRVALISGASRGIGLAIARELLANGWSISAGTRSPTDAFDGFPAERVHRARFDAEDAASEDAWIADAMARYGRIDALIHNAGILSKSSVVEATDDEFDRLFAVNVKSPMRLTRKAWPHLIAAGAGKVLVMASLAGKRVRAPEGTLYAMSKFAALALAHGIRHCGDPHQIRCTAICPGFVATDMADGVPAEIKTRLTQPEDIARMARLVLELPPSASVAEIPVSWQVESEY</sequence>
<dbReference type="PRINTS" id="PR00081">
    <property type="entry name" value="GDHRDH"/>
</dbReference>
<protein>
    <submittedName>
        <fullName evidence="3">2-(R)-hydroxypropyl-CoM dehydrogenase</fullName>
        <ecNumber evidence="3">1.1.1.268</ecNumber>
    </submittedName>
</protein>
<organism evidence="3 4">
    <name type="scientific">Achromobacter anxifer</name>
    <dbReference type="NCBI Taxonomy" id="1287737"/>
    <lineage>
        <taxon>Bacteria</taxon>
        <taxon>Pseudomonadati</taxon>
        <taxon>Pseudomonadota</taxon>
        <taxon>Betaproteobacteria</taxon>
        <taxon>Burkholderiales</taxon>
        <taxon>Alcaligenaceae</taxon>
        <taxon>Achromobacter</taxon>
    </lineage>
</organism>
<dbReference type="Proteomes" id="UP000494117">
    <property type="component" value="Unassembled WGS sequence"/>
</dbReference>
<dbReference type="SUPFAM" id="SSF51735">
    <property type="entry name" value="NAD(P)-binding Rossmann-fold domains"/>
    <property type="match status" value="1"/>
</dbReference>
<evidence type="ECO:0000313" key="4">
    <source>
        <dbReference type="Proteomes" id="UP000494117"/>
    </source>
</evidence>
<dbReference type="InterPro" id="IPR002347">
    <property type="entry name" value="SDR_fam"/>
</dbReference>
<keyword evidence="2 3" id="KW-0560">Oxidoreductase</keyword>
<evidence type="ECO:0000313" key="3">
    <source>
        <dbReference type="EMBL" id="CAB3905631.1"/>
    </source>
</evidence>
<dbReference type="Gene3D" id="3.40.50.720">
    <property type="entry name" value="NAD(P)-binding Rossmann-like Domain"/>
    <property type="match status" value="1"/>
</dbReference>
<dbReference type="EMBL" id="CADILG010000039">
    <property type="protein sequence ID" value="CAB3905631.1"/>
    <property type="molecule type" value="Genomic_DNA"/>
</dbReference>
<dbReference type="PROSITE" id="PS00061">
    <property type="entry name" value="ADH_SHORT"/>
    <property type="match status" value="1"/>
</dbReference>
<reference evidence="3 4" key="1">
    <citation type="submission" date="2020-04" db="EMBL/GenBank/DDBJ databases">
        <authorList>
            <person name="De Canck E."/>
        </authorList>
    </citation>
    <scope>NUCLEOTIDE SEQUENCE [LARGE SCALE GENOMIC DNA]</scope>
    <source>
        <strain evidence="3 4">LMG 26858</strain>
    </source>
</reference>
<dbReference type="PANTHER" id="PTHR44196:SF1">
    <property type="entry name" value="DEHYDROGENASE_REDUCTASE SDR FAMILY MEMBER 7B"/>
    <property type="match status" value="1"/>
</dbReference>
<accession>A0A6S7EBZ9</accession>
<dbReference type="GO" id="GO:0050574">
    <property type="term" value="F:2-(R)-hydroxypropyl-CoM dehydrogenase activity"/>
    <property type="evidence" value="ECO:0007669"/>
    <property type="project" value="UniProtKB-EC"/>
</dbReference>
<dbReference type="EC" id="1.1.1.268" evidence="3"/>
<dbReference type="GO" id="GO:0016020">
    <property type="term" value="C:membrane"/>
    <property type="evidence" value="ECO:0007669"/>
    <property type="project" value="TreeGrafter"/>
</dbReference>
<comment type="similarity">
    <text evidence="1">Belongs to the short-chain dehydrogenases/reductases (SDR) family.</text>
</comment>
<proteinExistence type="inferred from homology"/>
<name>A0A6S7EBZ9_9BURK</name>
<evidence type="ECO:0000256" key="1">
    <source>
        <dbReference type="ARBA" id="ARBA00006484"/>
    </source>
</evidence>
<gene>
    <name evidence="3" type="primary">xecD</name>
    <name evidence="3" type="ORF">LMG26858_04466</name>
</gene>
<dbReference type="PANTHER" id="PTHR44196">
    <property type="entry name" value="DEHYDROGENASE/REDUCTASE SDR FAMILY MEMBER 7B"/>
    <property type="match status" value="1"/>
</dbReference>
<evidence type="ECO:0000256" key="2">
    <source>
        <dbReference type="ARBA" id="ARBA00023002"/>
    </source>
</evidence>
<dbReference type="Pfam" id="PF00106">
    <property type="entry name" value="adh_short"/>
    <property type="match status" value="1"/>
</dbReference>